<dbReference type="AlphaFoldDB" id="A0A2K2U993"/>
<evidence type="ECO:0000256" key="2">
    <source>
        <dbReference type="SAM" id="MobiDB-lite"/>
    </source>
</evidence>
<feature type="compositionally biased region" description="Polar residues" evidence="2">
    <location>
        <begin position="310"/>
        <end position="320"/>
    </location>
</feature>
<dbReference type="OrthoDB" id="9782542at2"/>
<dbReference type="PANTHER" id="PTHR33392:SF6">
    <property type="entry name" value="POLYISOPRENYL-TEICHOIC ACID--PEPTIDOGLYCAN TEICHOIC ACID TRANSFERASE TAGU"/>
    <property type="match status" value="1"/>
</dbReference>
<dbReference type="Proteomes" id="UP000236197">
    <property type="component" value="Unassembled WGS sequence"/>
</dbReference>
<evidence type="ECO:0000259" key="3">
    <source>
        <dbReference type="Pfam" id="PF03816"/>
    </source>
</evidence>
<evidence type="ECO:0000313" key="5">
    <source>
        <dbReference type="Proteomes" id="UP000236197"/>
    </source>
</evidence>
<dbReference type="InterPro" id="IPR050922">
    <property type="entry name" value="LytR/CpsA/Psr_CW_biosynth"/>
</dbReference>
<reference evidence="5" key="1">
    <citation type="submission" date="2018-01" db="EMBL/GenBank/DDBJ databases">
        <title>Rubneribacter badeniensis gen. nov., sp. nov., and Colonibacter rubneri, gen. nov., sp. nov., WGS of new members of the Eggerthellaceae.</title>
        <authorList>
            <person name="Danylec N."/>
            <person name="Stoll D.A."/>
            <person name="Doetsch A."/>
            <person name="Kulling S.E."/>
            <person name="Huch M."/>
        </authorList>
    </citation>
    <scope>NUCLEOTIDE SEQUENCE [LARGE SCALE GENOMIC DNA]</scope>
    <source>
        <strain evidence="5">ResAG-96</strain>
    </source>
</reference>
<accession>A0A2K2U993</accession>
<feature type="compositionally biased region" description="Low complexity" evidence="2">
    <location>
        <begin position="322"/>
        <end position="341"/>
    </location>
</feature>
<dbReference type="InterPro" id="IPR004474">
    <property type="entry name" value="LytR_CpsA_psr"/>
</dbReference>
<protein>
    <submittedName>
        <fullName evidence="4">LytR family transcriptional regulator</fullName>
    </submittedName>
</protein>
<feature type="compositionally biased region" description="Low complexity" evidence="2">
    <location>
        <begin position="350"/>
        <end position="369"/>
    </location>
</feature>
<dbReference type="NCBIfam" id="TIGR00350">
    <property type="entry name" value="lytR_cpsA_psr"/>
    <property type="match status" value="1"/>
</dbReference>
<keyword evidence="5" id="KW-1185">Reference proteome</keyword>
<comment type="similarity">
    <text evidence="1">Belongs to the LytR/CpsA/Psr (LCP) family.</text>
</comment>
<dbReference type="Gene3D" id="3.40.630.190">
    <property type="entry name" value="LCP protein"/>
    <property type="match status" value="1"/>
</dbReference>
<sequence>MSRGKKIAVGVLAAFLVAVVGGGSAFALWVNSVNDQLKTGTKTEEELTALQDVLAPTKTFTEPFYVMLIGSDRRANDESMGARSDTNVVVRVDPTSNQLTMVSIPRDTKIDIDGYGTNKFNAAYNYGGAASTIREANQLLGIEISHYAEVNFEELVALVDSVGGVDVEVESRVNDPKAGDAVIEPGLQHLDGEAALTFARSRQYVDGDFTRTANQRKLIGALIDKVVTLPITDLPGVIQSAAQCVTTDLSVSDIVALAEQFKDEGDITIYSAMVPSTTGMIDEVSYVFTDKTALAEMMRIVEEGGDPSGITASASAYEGTSENDANSSNGSSSSSGSSSRSRSYDDDSDSGGSNDDSSGNKSSSDQGSSNEGGGDEGPGESGGSEENGGASSTETEAESGASE</sequence>
<feature type="region of interest" description="Disordered" evidence="2">
    <location>
        <begin position="304"/>
        <end position="403"/>
    </location>
</feature>
<evidence type="ECO:0000256" key="1">
    <source>
        <dbReference type="ARBA" id="ARBA00006068"/>
    </source>
</evidence>
<feature type="compositionally biased region" description="Low complexity" evidence="2">
    <location>
        <begin position="387"/>
        <end position="403"/>
    </location>
</feature>
<evidence type="ECO:0000313" key="4">
    <source>
        <dbReference type="EMBL" id="PNV66897.1"/>
    </source>
</evidence>
<dbReference type="EMBL" id="PPEK01000018">
    <property type="protein sequence ID" value="PNV66897.1"/>
    <property type="molecule type" value="Genomic_DNA"/>
</dbReference>
<dbReference type="PANTHER" id="PTHR33392">
    <property type="entry name" value="POLYISOPRENYL-TEICHOIC ACID--PEPTIDOGLYCAN TEICHOIC ACID TRANSFERASE TAGU"/>
    <property type="match status" value="1"/>
</dbReference>
<gene>
    <name evidence="4" type="ORF">C2L71_10930</name>
</gene>
<dbReference type="Pfam" id="PF03816">
    <property type="entry name" value="LytR_cpsA_psr"/>
    <property type="match status" value="1"/>
</dbReference>
<organism evidence="4 5">
    <name type="scientific">Enteroscipio rubneri</name>
    <dbReference type="NCBI Taxonomy" id="2070686"/>
    <lineage>
        <taxon>Bacteria</taxon>
        <taxon>Bacillati</taxon>
        <taxon>Actinomycetota</taxon>
        <taxon>Coriobacteriia</taxon>
        <taxon>Eggerthellales</taxon>
        <taxon>Eggerthellaceae</taxon>
        <taxon>Enteroscipio</taxon>
    </lineage>
</organism>
<proteinExistence type="inferred from homology"/>
<feature type="domain" description="Cell envelope-related transcriptional attenuator" evidence="3">
    <location>
        <begin position="83"/>
        <end position="226"/>
    </location>
</feature>
<comment type="caution">
    <text evidence="4">The sequence shown here is derived from an EMBL/GenBank/DDBJ whole genome shotgun (WGS) entry which is preliminary data.</text>
</comment>
<name>A0A2K2U993_9ACTN</name>